<evidence type="ECO:0000313" key="3">
    <source>
        <dbReference type="Proteomes" id="UP001487305"/>
    </source>
</evidence>
<protein>
    <submittedName>
        <fullName evidence="2">Uncharacterized protein</fullName>
    </submittedName>
</protein>
<organism evidence="2 3">
    <name type="scientific">Raoultibacter massiliensis</name>
    <dbReference type="NCBI Taxonomy" id="1852371"/>
    <lineage>
        <taxon>Bacteria</taxon>
        <taxon>Bacillati</taxon>
        <taxon>Actinomycetota</taxon>
        <taxon>Coriobacteriia</taxon>
        <taxon>Eggerthellales</taxon>
        <taxon>Eggerthellaceae</taxon>
        <taxon>Raoultibacter</taxon>
    </lineage>
</organism>
<dbReference type="Proteomes" id="UP001487305">
    <property type="component" value="Unassembled WGS sequence"/>
</dbReference>
<sequence>MAKRMFKDSSGHSAMITERPNGTATLKMLSGGKRTEREYGSFRDAHSAMKRLGNGWKEQ</sequence>
<name>A0ABV1JF94_9ACTN</name>
<keyword evidence="3" id="KW-1185">Reference proteome</keyword>
<dbReference type="RefSeq" id="WP_349227460.1">
    <property type="nucleotide sequence ID" value="NZ_JBBNOP010000006.1"/>
</dbReference>
<evidence type="ECO:0000313" key="2">
    <source>
        <dbReference type="EMBL" id="MEQ3363021.1"/>
    </source>
</evidence>
<accession>A0ABV1JF94</accession>
<comment type="caution">
    <text evidence="2">The sequence shown here is derived from an EMBL/GenBank/DDBJ whole genome shotgun (WGS) entry which is preliminary data.</text>
</comment>
<proteinExistence type="predicted"/>
<dbReference type="EMBL" id="JBBNOP010000006">
    <property type="protein sequence ID" value="MEQ3363021.1"/>
    <property type="molecule type" value="Genomic_DNA"/>
</dbReference>
<feature type="compositionally biased region" description="Basic and acidic residues" evidence="1">
    <location>
        <begin position="1"/>
        <end position="10"/>
    </location>
</feature>
<feature type="region of interest" description="Disordered" evidence="1">
    <location>
        <begin position="1"/>
        <end position="32"/>
    </location>
</feature>
<evidence type="ECO:0000256" key="1">
    <source>
        <dbReference type="SAM" id="MobiDB-lite"/>
    </source>
</evidence>
<gene>
    <name evidence="2" type="ORF">AAA083_08540</name>
</gene>
<reference evidence="2 3" key="1">
    <citation type="submission" date="2024-04" db="EMBL/GenBank/DDBJ databases">
        <title>Human intestinal bacterial collection.</title>
        <authorList>
            <person name="Pauvert C."/>
            <person name="Hitch T.C.A."/>
            <person name="Clavel T."/>
        </authorList>
    </citation>
    <scope>NUCLEOTIDE SEQUENCE [LARGE SCALE GENOMIC DNA]</scope>
    <source>
        <strain evidence="2 3">CLA-KB-H42</strain>
    </source>
</reference>